<dbReference type="KEGG" id="dpr:Despr_1402"/>
<reference evidence="1 2" key="1">
    <citation type="journal article" date="2011" name="Stand. Genomic Sci.">
        <title>Complete genome sequence of Desulfobulbus propionicus type strain (1pr3).</title>
        <authorList>
            <person name="Pagani I."/>
            <person name="Lapidus A."/>
            <person name="Nolan M."/>
            <person name="Lucas S."/>
            <person name="Hammon N."/>
            <person name="Deshpande S."/>
            <person name="Cheng J.F."/>
            <person name="Chertkov O."/>
            <person name="Davenport K."/>
            <person name="Tapia R."/>
            <person name="Han C."/>
            <person name="Goodwin L."/>
            <person name="Pitluck S."/>
            <person name="Liolios K."/>
            <person name="Mavromatis K."/>
            <person name="Ivanova N."/>
            <person name="Mikhailova N."/>
            <person name="Pati A."/>
            <person name="Chen A."/>
            <person name="Palaniappan K."/>
            <person name="Land M."/>
            <person name="Hauser L."/>
            <person name="Chang Y.J."/>
            <person name="Jeffries C.D."/>
            <person name="Detter J.C."/>
            <person name="Brambilla E."/>
            <person name="Kannan K.P."/>
            <person name="Djao O.D."/>
            <person name="Rohde M."/>
            <person name="Pukall R."/>
            <person name="Spring S."/>
            <person name="Goker M."/>
            <person name="Sikorski J."/>
            <person name="Woyke T."/>
            <person name="Bristow J."/>
            <person name="Eisen J.A."/>
            <person name="Markowitz V."/>
            <person name="Hugenholtz P."/>
            <person name="Kyrpides N.C."/>
            <person name="Klenk H.P."/>
        </authorList>
    </citation>
    <scope>NUCLEOTIDE SEQUENCE [LARGE SCALE GENOMIC DNA]</scope>
    <source>
        <strain evidence="2">ATCC 33891 / DSM 2032 / 1pr3</strain>
    </source>
</reference>
<dbReference type="RefSeq" id="WP_015724105.1">
    <property type="nucleotide sequence ID" value="NC_014972.1"/>
</dbReference>
<dbReference type="EMBL" id="CP002364">
    <property type="protein sequence ID" value="ADW17564.1"/>
    <property type="molecule type" value="Genomic_DNA"/>
</dbReference>
<dbReference type="AlphaFoldDB" id="A0A7U3YLH1"/>
<dbReference type="SUPFAM" id="SSF48695">
    <property type="entry name" value="Multiheme cytochromes"/>
    <property type="match status" value="1"/>
</dbReference>
<dbReference type="Gene3D" id="1.10.780.10">
    <property type="entry name" value="Hydroxylamine Oxidoreductase, Chain A, domain 1"/>
    <property type="match status" value="1"/>
</dbReference>
<accession>A0A7U3YLH1</accession>
<evidence type="ECO:0000313" key="2">
    <source>
        <dbReference type="Proteomes" id="UP000006365"/>
    </source>
</evidence>
<organism evidence="1 2">
    <name type="scientific">Desulfobulbus propionicus (strain ATCC 33891 / DSM 2032 / VKM B-1956 / 1pr3)</name>
    <dbReference type="NCBI Taxonomy" id="577650"/>
    <lineage>
        <taxon>Bacteria</taxon>
        <taxon>Pseudomonadati</taxon>
        <taxon>Thermodesulfobacteriota</taxon>
        <taxon>Desulfobulbia</taxon>
        <taxon>Desulfobulbales</taxon>
        <taxon>Desulfobulbaceae</taxon>
        <taxon>Desulfobulbus</taxon>
    </lineage>
</organism>
<dbReference type="PROSITE" id="PS51257">
    <property type="entry name" value="PROKAR_LIPOPROTEIN"/>
    <property type="match status" value="1"/>
</dbReference>
<gene>
    <name evidence="1" type="ordered locus">Despr_1402</name>
</gene>
<dbReference type="InterPro" id="IPR036280">
    <property type="entry name" value="Multihaem_cyt_sf"/>
</dbReference>
<evidence type="ECO:0008006" key="3">
    <source>
        <dbReference type="Google" id="ProtNLM"/>
    </source>
</evidence>
<sequence>MKRSLLLFIILLVLTSCRPDESPPQQQAGGTAVVQPAAEVPVKKGCGGCHGTVLLDPAHQQLACVSCHGGEDDESRIDKAHAGLVARPSHPSHAAATCGSCHPRQVADAAQATHYTLANKINQIRHHFGARDTLRAPGEIPVTTPPATPIALVDDLLRRRCLRCHVYTSGDDYPAVTHGTGCAACHLAFDNGKMKSHAFATPTDKQCLSCHYGNYVGSDYYGRYEHDYNWEYRTPYFSTTEHNTAPRPYGVESHDLSPDLHRQRGLVCIDCHPRNGHHIKKTIDCRSCHGWQPGQPLPPTGNVQVEDAVLVLNGRGDGRKHRVPALRHSAHRQYGQQVACQVCHGQWGFNDAPIHLLLSYHEEYEPWERLTVQASSEVESLLNHNLYYSDEEPLVMRDGLNGEVRPGVWYQGYGQRRWEQILVARDSDGVIKVFRPLLDLRLSMVQADGRASFDNLGGQSSGLLPYTPHTTGHAGLFYLDRFRHLLPHESK</sequence>
<name>A0A7U3YLH1_DESPD</name>
<dbReference type="Proteomes" id="UP000006365">
    <property type="component" value="Chromosome"/>
</dbReference>
<proteinExistence type="predicted"/>
<protein>
    <recommendedName>
        <fullName evidence="3">Tetrahaem cytochrome domain-containing protein</fullName>
    </recommendedName>
</protein>
<evidence type="ECO:0000313" key="1">
    <source>
        <dbReference type="EMBL" id="ADW17564.1"/>
    </source>
</evidence>
<keyword evidence="2" id="KW-1185">Reference proteome</keyword>